<keyword evidence="1" id="KW-0472">Membrane</keyword>
<keyword evidence="1" id="KW-1133">Transmembrane helix</keyword>
<evidence type="ECO:0000313" key="2">
    <source>
        <dbReference type="EMBL" id="KAJ1971920.1"/>
    </source>
</evidence>
<name>A0A9W8EAL3_9FUNG</name>
<feature type="transmembrane region" description="Helical" evidence="1">
    <location>
        <begin position="217"/>
        <end position="237"/>
    </location>
</feature>
<sequence>MKNKLQELKQEKNAKMYKIAWARYEQPNVNNNNKPTWVLSAKEFKEGFTEDILGEVAHGAIDSNFTNLDAMKAALTEVDVLIDESYGVRTLEGSLRKYGLEDTPAEAMNYKFIKNRMVLRTDGLRTENDGNDWYQSGMVHADVVLQDLIRALYMRQSHSMERYWIRNIASDEHFQFIINDNNTMAHQVSEVKAIGCEEIDWDNVNLRMRKDESSATLLHTSVTAITAVLAVMAGHYYL</sequence>
<evidence type="ECO:0000256" key="1">
    <source>
        <dbReference type="SAM" id="Phobius"/>
    </source>
</evidence>
<dbReference type="PANTHER" id="PTHR38360">
    <property type="entry name" value="OS03G0120000 PROTEIN"/>
    <property type="match status" value="1"/>
</dbReference>
<dbReference type="PANTHER" id="PTHR38360:SF1">
    <property type="entry name" value="F12P19.7"/>
    <property type="match status" value="1"/>
</dbReference>
<proteinExistence type="predicted"/>
<accession>A0A9W8EAL3</accession>
<protein>
    <submittedName>
        <fullName evidence="2">Uncharacterized protein</fullName>
    </submittedName>
</protein>
<reference evidence="2" key="1">
    <citation type="submission" date="2022-07" db="EMBL/GenBank/DDBJ databases">
        <title>Phylogenomic reconstructions and comparative analyses of Kickxellomycotina fungi.</title>
        <authorList>
            <person name="Reynolds N.K."/>
            <person name="Stajich J.E."/>
            <person name="Barry K."/>
            <person name="Grigoriev I.V."/>
            <person name="Crous P."/>
            <person name="Smith M.E."/>
        </authorList>
    </citation>
    <scope>NUCLEOTIDE SEQUENCE</scope>
    <source>
        <strain evidence="2">RSA 567</strain>
    </source>
</reference>
<dbReference type="OrthoDB" id="409848at2759"/>
<dbReference type="EMBL" id="JANBQB010001203">
    <property type="protein sequence ID" value="KAJ1971920.1"/>
    <property type="molecule type" value="Genomic_DNA"/>
</dbReference>
<dbReference type="Proteomes" id="UP001151582">
    <property type="component" value="Unassembled WGS sequence"/>
</dbReference>
<keyword evidence="1" id="KW-0812">Transmembrane</keyword>
<comment type="caution">
    <text evidence="2">The sequence shown here is derived from an EMBL/GenBank/DDBJ whole genome shotgun (WGS) entry which is preliminary data.</text>
</comment>
<dbReference type="AlphaFoldDB" id="A0A9W8EAL3"/>
<evidence type="ECO:0000313" key="3">
    <source>
        <dbReference type="Proteomes" id="UP001151582"/>
    </source>
</evidence>
<gene>
    <name evidence="2" type="ORF">H4R34_005583</name>
</gene>
<keyword evidence="3" id="KW-1185">Reference proteome</keyword>
<organism evidence="2 3">
    <name type="scientific">Dimargaris verticillata</name>
    <dbReference type="NCBI Taxonomy" id="2761393"/>
    <lineage>
        <taxon>Eukaryota</taxon>
        <taxon>Fungi</taxon>
        <taxon>Fungi incertae sedis</taxon>
        <taxon>Zoopagomycota</taxon>
        <taxon>Kickxellomycotina</taxon>
        <taxon>Dimargaritomycetes</taxon>
        <taxon>Dimargaritales</taxon>
        <taxon>Dimargaritaceae</taxon>
        <taxon>Dimargaris</taxon>
    </lineage>
</organism>